<dbReference type="GO" id="GO:0006355">
    <property type="term" value="P:regulation of DNA-templated transcription"/>
    <property type="evidence" value="ECO:0007669"/>
    <property type="project" value="InterPro"/>
</dbReference>
<comment type="similarity">
    <text evidence="1">Belongs to the ParD antitoxin family.</text>
</comment>
<sequence>MNVSLTPELEQWVQNKVKSGRYHSVSEVIREGLRLLEERDLLRQVKLERLRDDIRQGVESGEVTPLDMEEIIGECRAEAGDTL</sequence>
<dbReference type="NCBIfam" id="TIGR02606">
    <property type="entry name" value="antidote_CC2985"/>
    <property type="match status" value="1"/>
</dbReference>
<reference evidence="3 4" key="1">
    <citation type="submission" date="2019-01" db="EMBL/GenBank/DDBJ databases">
        <title>Coherence of Microcystis species and biogeography revealed through population genomics.</title>
        <authorList>
            <person name="Perez-Carrascal O.M."/>
            <person name="Terrat Y."/>
            <person name="Giani A."/>
            <person name="Fortin N."/>
            <person name="Tromas N."/>
            <person name="Shapiro B.J."/>
        </authorList>
    </citation>
    <scope>NUCLEOTIDE SEQUENCE [LARGE SCALE GENOMIC DNA]</scope>
    <source>
        <strain evidence="3">Ma_QC_B_20070730_S2</strain>
    </source>
</reference>
<dbReference type="Proteomes" id="UP000320551">
    <property type="component" value="Unassembled WGS sequence"/>
</dbReference>
<dbReference type="EMBL" id="SFBK01000151">
    <property type="protein sequence ID" value="TRU24394.1"/>
    <property type="molecule type" value="Genomic_DNA"/>
</dbReference>
<dbReference type="InterPro" id="IPR022789">
    <property type="entry name" value="ParD"/>
</dbReference>
<evidence type="ECO:0000313" key="3">
    <source>
        <dbReference type="EMBL" id="TRU24394.1"/>
    </source>
</evidence>
<dbReference type="InterPro" id="IPR038296">
    <property type="entry name" value="ParD_sf"/>
</dbReference>
<name>A0A552DQ95_MICAE</name>
<evidence type="ECO:0000256" key="2">
    <source>
        <dbReference type="ARBA" id="ARBA00022649"/>
    </source>
</evidence>
<dbReference type="PANTHER" id="PTHR36582:SF2">
    <property type="entry name" value="ANTITOXIN PARD"/>
    <property type="match status" value="1"/>
</dbReference>
<evidence type="ECO:0000313" key="4">
    <source>
        <dbReference type="Proteomes" id="UP000320551"/>
    </source>
</evidence>
<dbReference type="AlphaFoldDB" id="A0A552DQ95"/>
<dbReference type="SUPFAM" id="SSF47598">
    <property type="entry name" value="Ribbon-helix-helix"/>
    <property type="match status" value="1"/>
</dbReference>
<dbReference type="Pfam" id="PF03693">
    <property type="entry name" value="ParD_antitoxin"/>
    <property type="match status" value="1"/>
</dbReference>
<dbReference type="InterPro" id="IPR010985">
    <property type="entry name" value="Ribbon_hlx_hlx"/>
</dbReference>
<accession>A0A552DQ95</accession>
<dbReference type="Gene3D" id="6.10.10.120">
    <property type="entry name" value="Antitoxin ParD1-like"/>
    <property type="match status" value="1"/>
</dbReference>
<organism evidence="3 4">
    <name type="scientific">Microcystis aeruginosa Ma_QC_B_20070730_S2</name>
    <dbReference type="NCBI Taxonomy" id="2486256"/>
    <lineage>
        <taxon>Bacteria</taxon>
        <taxon>Bacillati</taxon>
        <taxon>Cyanobacteriota</taxon>
        <taxon>Cyanophyceae</taxon>
        <taxon>Oscillatoriophycideae</taxon>
        <taxon>Chroococcales</taxon>
        <taxon>Microcystaceae</taxon>
        <taxon>Microcystis</taxon>
    </lineage>
</organism>
<evidence type="ECO:0000256" key="1">
    <source>
        <dbReference type="ARBA" id="ARBA00008580"/>
    </source>
</evidence>
<proteinExistence type="inferred from homology"/>
<keyword evidence="2" id="KW-1277">Toxin-antitoxin system</keyword>
<dbReference type="PANTHER" id="PTHR36582">
    <property type="entry name" value="ANTITOXIN PARD"/>
    <property type="match status" value="1"/>
</dbReference>
<gene>
    <name evidence="3" type="ORF">EWV80_11200</name>
</gene>
<comment type="caution">
    <text evidence="3">The sequence shown here is derived from an EMBL/GenBank/DDBJ whole genome shotgun (WGS) entry which is preliminary data.</text>
</comment>
<protein>
    <submittedName>
        <fullName evidence="3">Type II toxin-antitoxin system ParD family antitoxin</fullName>
    </submittedName>
</protein>